<dbReference type="Gene3D" id="3.30.70.330">
    <property type="match status" value="1"/>
</dbReference>
<dbReference type="HAMAP" id="MF_01369_B">
    <property type="entry name" value="Ribosomal_uL23_B"/>
    <property type="match status" value="1"/>
</dbReference>
<keyword evidence="6" id="KW-1185">Reference proteome</keyword>
<dbReference type="NCBIfam" id="NF004363">
    <property type="entry name" value="PRK05738.2-4"/>
    <property type="match status" value="1"/>
</dbReference>
<reference evidence="5" key="1">
    <citation type="submission" date="2021-01" db="EMBL/GenBank/DDBJ databases">
        <title>Description of Breznakiella homolactica.</title>
        <authorList>
            <person name="Song Y."/>
            <person name="Brune A."/>
        </authorList>
    </citation>
    <scope>NUCLEOTIDE SEQUENCE</scope>
    <source>
        <strain evidence="5">RmG30</strain>
    </source>
</reference>
<dbReference type="InterPro" id="IPR012678">
    <property type="entry name" value="Ribosomal_uL23/eL15/eS24_sf"/>
</dbReference>
<organism evidence="5 6">
    <name type="scientific">Breznakiella homolactica</name>
    <dbReference type="NCBI Taxonomy" id="2798577"/>
    <lineage>
        <taxon>Bacteria</taxon>
        <taxon>Pseudomonadati</taxon>
        <taxon>Spirochaetota</taxon>
        <taxon>Spirochaetia</taxon>
        <taxon>Spirochaetales</taxon>
        <taxon>Breznakiellaceae</taxon>
        <taxon>Breznakiella</taxon>
    </lineage>
</organism>
<dbReference type="RefSeq" id="WP_215627941.1">
    <property type="nucleotide sequence ID" value="NZ_CP067089.2"/>
</dbReference>
<name>A0A7T7XQI6_9SPIR</name>
<dbReference type="InterPro" id="IPR012677">
    <property type="entry name" value="Nucleotide-bd_a/b_plait_sf"/>
</dbReference>
<dbReference type="Proteomes" id="UP000595917">
    <property type="component" value="Chromosome"/>
</dbReference>
<evidence type="ECO:0000256" key="2">
    <source>
        <dbReference type="ARBA" id="ARBA00022980"/>
    </source>
</evidence>
<comment type="function">
    <text evidence="4">One of the early assembly proteins it binds 23S rRNA. One of the proteins that surrounds the polypeptide exit tunnel on the outside of the ribosome. Forms the main docking site for trigger factor binding to the ribosome.</text>
</comment>
<comment type="subunit">
    <text evidence="4">Part of the 50S ribosomal subunit. Contacts protein L29, and trigger factor when it is bound to the ribosome.</text>
</comment>
<dbReference type="GO" id="GO:0019843">
    <property type="term" value="F:rRNA binding"/>
    <property type="evidence" value="ECO:0007669"/>
    <property type="project" value="UniProtKB-UniRule"/>
</dbReference>
<evidence type="ECO:0000313" key="6">
    <source>
        <dbReference type="Proteomes" id="UP000595917"/>
    </source>
</evidence>
<dbReference type="SUPFAM" id="SSF54189">
    <property type="entry name" value="Ribosomal proteins S24e, L23 and L15e"/>
    <property type="match status" value="1"/>
</dbReference>
<protein>
    <recommendedName>
        <fullName evidence="4">Large ribosomal subunit protein uL23</fullName>
    </recommendedName>
</protein>
<proteinExistence type="inferred from homology"/>
<keyword evidence="3 4" id="KW-0687">Ribonucleoprotein</keyword>
<dbReference type="EMBL" id="CP067089">
    <property type="protein sequence ID" value="QQO10636.1"/>
    <property type="molecule type" value="Genomic_DNA"/>
</dbReference>
<gene>
    <name evidence="4 5" type="primary">rplW</name>
    <name evidence="5" type="ORF">JFL75_06890</name>
</gene>
<dbReference type="GO" id="GO:0006412">
    <property type="term" value="P:translation"/>
    <property type="evidence" value="ECO:0007669"/>
    <property type="project" value="UniProtKB-UniRule"/>
</dbReference>
<evidence type="ECO:0000256" key="4">
    <source>
        <dbReference type="HAMAP-Rule" id="MF_01369"/>
    </source>
</evidence>
<accession>A0A7T7XQI6</accession>
<dbReference type="KEGG" id="bhc:JFL75_06890"/>
<keyword evidence="4" id="KW-0694">RNA-binding</keyword>
<evidence type="ECO:0000256" key="3">
    <source>
        <dbReference type="ARBA" id="ARBA00023274"/>
    </source>
</evidence>
<comment type="similarity">
    <text evidence="1 4">Belongs to the universal ribosomal protein uL23 family.</text>
</comment>
<keyword evidence="2 4" id="KW-0689">Ribosomal protein</keyword>
<evidence type="ECO:0000313" key="5">
    <source>
        <dbReference type="EMBL" id="QQO10636.1"/>
    </source>
</evidence>
<dbReference type="AlphaFoldDB" id="A0A7T7XQI6"/>
<dbReference type="GO" id="GO:0005840">
    <property type="term" value="C:ribosome"/>
    <property type="evidence" value="ECO:0007669"/>
    <property type="project" value="UniProtKB-KW"/>
</dbReference>
<dbReference type="GO" id="GO:1990904">
    <property type="term" value="C:ribonucleoprotein complex"/>
    <property type="evidence" value="ECO:0007669"/>
    <property type="project" value="UniProtKB-KW"/>
</dbReference>
<dbReference type="InterPro" id="IPR013025">
    <property type="entry name" value="Ribosomal_uL23-like"/>
</dbReference>
<evidence type="ECO:0000256" key="1">
    <source>
        <dbReference type="ARBA" id="ARBA00006700"/>
    </source>
</evidence>
<dbReference type="GO" id="GO:0003735">
    <property type="term" value="F:structural constituent of ribosome"/>
    <property type="evidence" value="ECO:0007669"/>
    <property type="project" value="InterPro"/>
</dbReference>
<dbReference type="Pfam" id="PF00276">
    <property type="entry name" value="Ribosomal_L23"/>
    <property type="match status" value="1"/>
</dbReference>
<sequence>MIYEKILIEPVLSEKANSMREEGKYVFKVDPSANKTQVKEAVRRLFNVHPVSCTIMVVGGKPKRQRYKAGYTATWKKAIVRIRKDEKISLFEGV</sequence>
<keyword evidence="4" id="KW-0699">rRNA-binding</keyword>